<dbReference type="SUPFAM" id="SSF57850">
    <property type="entry name" value="RING/U-box"/>
    <property type="match status" value="1"/>
</dbReference>
<dbReference type="Proteomes" id="UP000030762">
    <property type="component" value="Unassembled WGS sequence"/>
</dbReference>
<feature type="compositionally biased region" description="Basic and acidic residues" evidence="2">
    <location>
        <begin position="513"/>
        <end position="524"/>
    </location>
</feature>
<gene>
    <name evidence="4" type="ORF">SDRG_00802</name>
</gene>
<dbReference type="Pfam" id="PF13639">
    <property type="entry name" value="zf-RING_2"/>
    <property type="match status" value="1"/>
</dbReference>
<dbReference type="eggNOG" id="ENOG502QPS9">
    <property type="taxonomic scope" value="Eukaryota"/>
</dbReference>
<evidence type="ECO:0000259" key="3">
    <source>
        <dbReference type="PROSITE" id="PS50089"/>
    </source>
</evidence>
<feature type="region of interest" description="Disordered" evidence="2">
    <location>
        <begin position="279"/>
        <end position="429"/>
    </location>
</feature>
<organism evidence="4 5">
    <name type="scientific">Saprolegnia diclina (strain VS20)</name>
    <dbReference type="NCBI Taxonomy" id="1156394"/>
    <lineage>
        <taxon>Eukaryota</taxon>
        <taxon>Sar</taxon>
        <taxon>Stramenopiles</taxon>
        <taxon>Oomycota</taxon>
        <taxon>Saprolegniomycetes</taxon>
        <taxon>Saprolegniales</taxon>
        <taxon>Saprolegniaceae</taxon>
        <taxon>Saprolegnia</taxon>
    </lineage>
</organism>
<keyword evidence="1" id="KW-0862">Zinc</keyword>
<dbReference type="PROSITE" id="PS50089">
    <property type="entry name" value="ZF_RING_2"/>
    <property type="match status" value="1"/>
</dbReference>
<keyword evidence="1" id="KW-0863">Zinc-finger</keyword>
<dbReference type="InterPro" id="IPR013083">
    <property type="entry name" value="Znf_RING/FYVE/PHD"/>
</dbReference>
<dbReference type="PANTHER" id="PTHR35213">
    <property type="entry name" value="RING-TYPE DOMAIN-CONTAINING PROTEIN-RELATED"/>
    <property type="match status" value="1"/>
</dbReference>
<keyword evidence="1" id="KW-0479">Metal-binding</keyword>
<dbReference type="AlphaFoldDB" id="T0SG32"/>
<feature type="compositionally biased region" description="Basic and acidic residues" evidence="2">
    <location>
        <begin position="659"/>
        <end position="671"/>
    </location>
</feature>
<sequence>MQMEERKAATDAPSPAHASSSGSGNYYQGLHPYQQAQLMRRQPSCPICGSQSLPPNMVLEPCQHQFHFHCVEGYIQNEKTCPVCRTPIQRHQGINRSFPTMATQGGHPHDYPVPLHNQGQSAMPLGRQSYAPPQMHAMPPTNGSSYNGQAPIGHFPSASVYELPPEVFLDTSYEQQGSNAPGKMRKGKWTAEEALYCDRLIEEFKLGNLPLAEGTTLRTFLSKLLNCDPMRISKKYTGNQCIGKIIFRKKAKEPSKDEVETTRKQLAELERVYLERERMNQQRREKRLETELTRDRGRLLTTRPIYHGMPGQAPPSMGQGPPPPIGQGPPPTAPPPGYHHHPGMQQHHPMQQHMQPAYPHHHHSNNNNNKSNGASKPTGPDAEKSSSRHVSPQQHDPSPRHTSSQSPAHVKTEQTTTEHKDNDDEDAKHHVDTMPRVSSIDSFSSLFPRIASLDCFQGLQSMSRNPSSMSLSNHGDAGMFRSPSLECFNGIPRVNSLEQFSNFIASMPPAEASSKKESPVDHPFAEPTPKGKPPMSGIARAASSDKLHTSMTSSTTMSLPRVPSLDKALDKMPRVPSMDRLHGSGIPRVPSLGGLPRINSTEAFLQHIPSLSNLSGLMPSFGSFDKLSSLSKESKHLAIPRNSSLEDILSLVAASADHENNPRLLKRKAESSTEPLLGGIHKSKLPMNASDGPSTSLSEKKQRL</sequence>
<dbReference type="OrthoDB" id="8062037at2759"/>
<dbReference type="VEuPathDB" id="FungiDB:SDRG_00802"/>
<dbReference type="InParanoid" id="T0SG32"/>
<dbReference type="STRING" id="1156394.T0SG32"/>
<feature type="domain" description="RING-type" evidence="3">
    <location>
        <begin position="45"/>
        <end position="85"/>
    </location>
</feature>
<accession>T0SG32</accession>
<feature type="compositionally biased region" description="Basic and acidic residues" evidence="2">
    <location>
        <begin position="279"/>
        <end position="298"/>
    </location>
</feature>
<feature type="compositionally biased region" description="Low complexity" evidence="2">
    <location>
        <begin position="343"/>
        <end position="358"/>
    </location>
</feature>
<dbReference type="EMBL" id="JH767133">
    <property type="protein sequence ID" value="EQC41952.1"/>
    <property type="molecule type" value="Genomic_DNA"/>
</dbReference>
<keyword evidence="5" id="KW-1185">Reference proteome</keyword>
<feature type="region of interest" description="Disordered" evidence="2">
    <location>
        <begin position="1"/>
        <end position="29"/>
    </location>
</feature>
<dbReference type="PANTHER" id="PTHR35213:SF5">
    <property type="entry name" value="RING-TYPE DOMAIN-CONTAINING PROTEIN"/>
    <property type="match status" value="1"/>
</dbReference>
<name>T0SG32_SAPDV</name>
<dbReference type="GeneID" id="19941529"/>
<feature type="region of interest" description="Disordered" evidence="2">
    <location>
        <begin position="659"/>
        <end position="704"/>
    </location>
</feature>
<evidence type="ECO:0000313" key="4">
    <source>
        <dbReference type="EMBL" id="EQC41952.1"/>
    </source>
</evidence>
<feature type="compositionally biased region" description="Polar residues" evidence="2">
    <location>
        <begin position="388"/>
        <end position="407"/>
    </location>
</feature>
<reference evidence="4 5" key="1">
    <citation type="submission" date="2012-04" db="EMBL/GenBank/DDBJ databases">
        <title>The Genome Sequence of Saprolegnia declina VS20.</title>
        <authorList>
            <consortium name="The Broad Institute Genome Sequencing Platform"/>
            <person name="Russ C."/>
            <person name="Nusbaum C."/>
            <person name="Tyler B."/>
            <person name="van West P."/>
            <person name="Dieguez-Uribeondo J."/>
            <person name="de Bruijn I."/>
            <person name="Tripathy S."/>
            <person name="Jiang R."/>
            <person name="Young S.K."/>
            <person name="Zeng Q."/>
            <person name="Gargeya S."/>
            <person name="Fitzgerald M."/>
            <person name="Haas B."/>
            <person name="Abouelleil A."/>
            <person name="Alvarado L."/>
            <person name="Arachchi H.M."/>
            <person name="Berlin A."/>
            <person name="Chapman S.B."/>
            <person name="Goldberg J."/>
            <person name="Griggs A."/>
            <person name="Gujja S."/>
            <person name="Hansen M."/>
            <person name="Howarth C."/>
            <person name="Imamovic A."/>
            <person name="Larimer J."/>
            <person name="McCowen C."/>
            <person name="Montmayeur A."/>
            <person name="Murphy C."/>
            <person name="Neiman D."/>
            <person name="Pearson M."/>
            <person name="Priest M."/>
            <person name="Roberts A."/>
            <person name="Saif S."/>
            <person name="Shea T."/>
            <person name="Sisk P."/>
            <person name="Sykes S."/>
            <person name="Wortman J."/>
            <person name="Nusbaum C."/>
            <person name="Birren B."/>
        </authorList>
    </citation>
    <scope>NUCLEOTIDE SEQUENCE [LARGE SCALE GENOMIC DNA]</scope>
    <source>
        <strain evidence="4 5">VS20</strain>
    </source>
</reference>
<feature type="compositionally biased region" description="Basic and acidic residues" evidence="2">
    <location>
        <begin position="410"/>
        <end position="429"/>
    </location>
</feature>
<dbReference type="Gene3D" id="3.30.40.10">
    <property type="entry name" value="Zinc/RING finger domain, C3HC4 (zinc finger)"/>
    <property type="match status" value="1"/>
</dbReference>
<dbReference type="GO" id="GO:0008270">
    <property type="term" value="F:zinc ion binding"/>
    <property type="evidence" value="ECO:0007669"/>
    <property type="project" value="UniProtKB-KW"/>
</dbReference>
<feature type="region of interest" description="Disordered" evidence="2">
    <location>
        <begin position="508"/>
        <end position="539"/>
    </location>
</feature>
<protein>
    <recommendedName>
        <fullName evidence="3">RING-type domain-containing protein</fullName>
    </recommendedName>
</protein>
<evidence type="ECO:0000256" key="2">
    <source>
        <dbReference type="SAM" id="MobiDB-lite"/>
    </source>
</evidence>
<evidence type="ECO:0000256" key="1">
    <source>
        <dbReference type="PROSITE-ProRule" id="PRU00175"/>
    </source>
</evidence>
<dbReference type="RefSeq" id="XP_008604521.1">
    <property type="nucleotide sequence ID" value="XM_008606299.1"/>
</dbReference>
<evidence type="ECO:0000313" key="5">
    <source>
        <dbReference type="Proteomes" id="UP000030762"/>
    </source>
</evidence>
<feature type="compositionally biased region" description="Pro residues" evidence="2">
    <location>
        <begin position="320"/>
        <end position="337"/>
    </location>
</feature>
<proteinExistence type="predicted"/>
<dbReference type="SMART" id="SM00184">
    <property type="entry name" value="RING"/>
    <property type="match status" value="1"/>
</dbReference>
<feature type="compositionally biased region" description="Low complexity" evidence="2">
    <location>
        <begin position="10"/>
        <end position="24"/>
    </location>
</feature>
<feature type="compositionally biased region" description="Low complexity" evidence="2">
    <location>
        <begin position="299"/>
        <end position="319"/>
    </location>
</feature>
<dbReference type="InterPro" id="IPR001841">
    <property type="entry name" value="Znf_RING"/>
</dbReference>
<dbReference type="OMA" id="CPTCWTP"/>